<protein>
    <recommendedName>
        <fullName evidence="3">PiggyBac transposable element-derived protein 4</fullName>
    </recommendedName>
</protein>
<name>A0A034WWX1_BACDO</name>
<organism evidence="2">
    <name type="scientific">Bactrocera dorsalis</name>
    <name type="common">Oriental fruit fly</name>
    <name type="synonym">Dacus dorsalis</name>
    <dbReference type="NCBI Taxonomy" id="27457"/>
    <lineage>
        <taxon>Eukaryota</taxon>
        <taxon>Metazoa</taxon>
        <taxon>Ecdysozoa</taxon>
        <taxon>Arthropoda</taxon>
        <taxon>Hexapoda</taxon>
        <taxon>Insecta</taxon>
        <taxon>Pterygota</taxon>
        <taxon>Neoptera</taxon>
        <taxon>Endopterygota</taxon>
        <taxon>Diptera</taxon>
        <taxon>Brachycera</taxon>
        <taxon>Muscomorpha</taxon>
        <taxon>Tephritoidea</taxon>
        <taxon>Tephritidae</taxon>
        <taxon>Bactrocera</taxon>
        <taxon>Bactrocera</taxon>
    </lineage>
</organism>
<dbReference type="AlphaFoldDB" id="A0A034WWX1"/>
<feature type="region of interest" description="Disordered" evidence="1">
    <location>
        <begin position="49"/>
        <end position="68"/>
    </location>
</feature>
<sequence length="221" mass="25710">KTFEKSEILENLNDIAMELSDIEDDELYVSDQEIENQVCVTQEEIFESENSDNEVLNEENIQDSSESDSEFENIFNSRKRRCMQVRSSSEVENESIRQDNQNEIAADGTCWEKIQKGSSPKRLALHNIFKDVSGPVRICKKKYYERHFFLVIDDRMLENLRSCTELEASRVLGKKRNLTATKLKAFIGVLYGRGAYEAKKFKSFISMERKMGTKLLCKHHE</sequence>
<feature type="non-terminal residue" evidence="2">
    <location>
        <position position="1"/>
    </location>
</feature>
<accession>A0A034WWX1</accession>
<evidence type="ECO:0000313" key="2">
    <source>
        <dbReference type="EMBL" id="JAC58278.1"/>
    </source>
</evidence>
<evidence type="ECO:0000256" key="1">
    <source>
        <dbReference type="SAM" id="MobiDB-lite"/>
    </source>
</evidence>
<reference evidence="2" key="1">
    <citation type="journal article" date="2014" name="BMC Genomics">
        <title>Characterizing the developmental transcriptome of the oriental fruit fly, Bactrocera dorsalis (Diptera: Tephritidae) through comparative genomic analysis with Drosophila melanogaster utilizing modENCODE datasets.</title>
        <authorList>
            <person name="Geib S.M."/>
            <person name="Calla B."/>
            <person name="Hall B."/>
            <person name="Hou S."/>
            <person name="Manoukis N.C."/>
        </authorList>
    </citation>
    <scope>NUCLEOTIDE SEQUENCE</scope>
    <source>
        <strain evidence="2">Punador</strain>
    </source>
</reference>
<evidence type="ECO:0008006" key="3">
    <source>
        <dbReference type="Google" id="ProtNLM"/>
    </source>
</evidence>
<dbReference type="EMBL" id="GAKP01000674">
    <property type="protein sequence ID" value="JAC58278.1"/>
    <property type="molecule type" value="Transcribed_RNA"/>
</dbReference>
<proteinExistence type="predicted"/>